<feature type="transmembrane region" description="Helical" evidence="7">
    <location>
        <begin position="69"/>
        <end position="99"/>
    </location>
</feature>
<evidence type="ECO:0000313" key="8">
    <source>
        <dbReference type="EMBL" id="KJB27196.1"/>
    </source>
</evidence>
<name>A0A0D2RBZ6_GOSRA</name>
<accession>A0A0D2RBZ6</accession>
<dbReference type="Proteomes" id="UP000593578">
    <property type="component" value="Unassembled WGS sequence"/>
</dbReference>
<dbReference type="Proteomes" id="UP000032304">
    <property type="component" value="Chromosome 4"/>
</dbReference>
<dbReference type="GO" id="GO:0005783">
    <property type="term" value="C:endoplasmic reticulum"/>
    <property type="evidence" value="ECO:0007669"/>
    <property type="project" value="UniProtKB-ARBA"/>
</dbReference>
<dbReference type="GO" id="GO:0016192">
    <property type="term" value="P:vesicle-mediated transport"/>
    <property type="evidence" value="ECO:0007669"/>
    <property type="project" value="UniProtKB-ARBA"/>
</dbReference>
<protein>
    <recommendedName>
        <fullName evidence="7">PRA1 family protein</fullName>
    </recommendedName>
</protein>
<reference evidence="9 11" key="2">
    <citation type="journal article" date="2019" name="Genome Biol. Evol.">
        <title>Insights into the evolution of the New World diploid cottons (Gossypium, subgenus Houzingenia) based on genome sequencing.</title>
        <authorList>
            <person name="Grover C.E."/>
            <person name="Arick M.A. 2nd"/>
            <person name="Thrash A."/>
            <person name="Conover J.L."/>
            <person name="Sanders W.S."/>
            <person name="Peterson D.G."/>
            <person name="Frelichowski J.E."/>
            <person name="Scheffler J.A."/>
            <person name="Scheffler B.E."/>
            <person name="Wendel J.F."/>
        </authorList>
    </citation>
    <scope>NUCLEOTIDE SEQUENCE [LARGE SCALE GENOMIC DNA]</scope>
    <source>
        <strain evidence="9">8</strain>
        <tissue evidence="9">Leaf</tissue>
    </source>
</reference>
<dbReference type="GO" id="GO:0005794">
    <property type="term" value="C:Golgi apparatus"/>
    <property type="evidence" value="ECO:0007669"/>
    <property type="project" value="TreeGrafter"/>
</dbReference>
<organism evidence="8 10">
    <name type="scientific">Gossypium raimondii</name>
    <name type="common">Peruvian cotton</name>
    <name type="synonym">Gossypium klotzschianum subsp. raimondii</name>
    <dbReference type="NCBI Taxonomy" id="29730"/>
    <lineage>
        <taxon>Eukaryota</taxon>
        <taxon>Viridiplantae</taxon>
        <taxon>Streptophyta</taxon>
        <taxon>Embryophyta</taxon>
        <taxon>Tracheophyta</taxon>
        <taxon>Spermatophyta</taxon>
        <taxon>Magnoliopsida</taxon>
        <taxon>eudicotyledons</taxon>
        <taxon>Gunneridae</taxon>
        <taxon>Pentapetalae</taxon>
        <taxon>rosids</taxon>
        <taxon>malvids</taxon>
        <taxon>Malvales</taxon>
        <taxon>Malvaceae</taxon>
        <taxon>Malvoideae</taxon>
        <taxon>Gossypium</taxon>
    </lineage>
</organism>
<comment type="function">
    <text evidence="1 7">May be involved in both secretory and endocytic intracellular trafficking in the endosomal/prevacuolar compartments.</text>
</comment>
<dbReference type="InterPro" id="IPR004895">
    <property type="entry name" value="Prenylated_rab_accept_PRA1"/>
</dbReference>
<keyword evidence="6 7" id="KW-0472">Membrane</keyword>
<evidence type="ECO:0000256" key="4">
    <source>
        <dbReference type="ARBA" id="ARBA00022692"/>
    </source>
</evidence>
<dbReference type="eggNOG" id="KOG3142">
    <property type="taxonomic scope" value="Eukaryota"/>
</dbReference>
<keyword evidence="10" id="KW-1185">Reference proteome</keyword>
<evidence type="ECO:0000256" key="1">
    <source>
        <dbReference type="ARBA" id="ARBA00002501"/>
    </source>
</evidence>
<evidence type="ECO:0000256" key="5">
    <source>
        <dbReference type="ARBA" id="ARBA00022989"/>
    </source>
</evidence>
<keyword evidence="4 7" id="KW-0812">Transmembrane</keyword>
<dbReference type="Gramene" id="KJB27196">
    <property type="protein sequence ID" value="KJB27196"/>
    <property type="gene ID" value="B456_004G284100"/>
</dbReference>
<comment type="subcellular location">
    <subcellularLocation>
        <location evidence="2">Endomembrane system</location>
        <topology evidence="2">Multi-pass membrane protein</topology>
    </subcellularLocation>
    <subcellularLocation>
        <location evidence="7">Membrane</location>
        <topology evidence="7">Multi-pass membrane protein</topology>
    </subcellularLocation>
</comment>
<evidence type="ECO:0000313" key="10">
    <source>
        <dbReference type="Proteomes" id="UP000032304"/>
    </source>
</evidence>
<dbReference type="STRING" id="29730.A0A0D2RBZ6"/>
<evidence type="ECO:0000256" key="6">
    <source>
        <dbReference type="ARBA" id="ARBA00023136"/>
    </source>
</evidence>
<dbReference type="EMBL" id="JABEZZ010000004">
    <property type="protein sequence ID" value="MBA0584970.1"/>
    <property type="molecule type" value="Genomic_DNA"/>
</dbReference>
<evidence type="ECO:0000256" key="3">
    <source>
        <dbReference type="ARBA" id="ARBA00006483"/>
    </source>
</evidence>
<keyword evidence="7" id="KW-0813">Transport</keyword>
<sequence length="179" mass="20321">MTTYGTIPTELPQQSLSLIVQAREFLGSSLGSRRKWEDMINIRALNLPPNVNEAVGRIRTNIVFFKTNYVIVVLFLLLLTLFFHPTSLVIIVVIMIAWFLQYFLRDNPLSIYGFVVDRNMIITVLTLFTIAVFFLTDVMSNIMSGITFGLTVVLAHGFFRTTDDLFVGDEKDINNASQC</sequence>
<dbReference type="OrthoDB" id="63113at2759"/>
<gene>
    <name evidence="8" type="ORF">B456_004G284100</name>
    <name evidence="9" type="ORF">Gorai_015763</name>
</gene>
<dbReference type="AlphaFoldDB" id="A0A0D2RBZ6"/>
<evidence type="ECO:0000313" key="9">
    <source>
        <dbReference type="EMBL" id="MBA0584970.1"/>
    </source>
</evidence>
<dbReference type="KEGG" id="gra:105793754"/>
<evidence type="ECO:0000313" key="11">
    <source>
        <dbReference type="Proteomes" id="UP000593578"/>
    </source>
</evidence>
<keyword evidence="5 7" id="KW-1133">Transmembrane helix</keyword>
<dbReference type="OMA" id="DMINIRA"/>
<feature type="transmembrane region" description="Helical" evidence="7">
    <location>
        <begin position="142"/>
        <end position="159"/>
    </location>
</feature>
<dbReference type="PANTHER" id="PTHR19317:SF76">
    <property type="entry name" value="PRA1 FAMILY PROTEIN C"/>
    <property type="match status" value="1"/>
</dbReference>
<feature type="transmembrane region" description="Helical" evidence="7">
    <location>
        <begin position="111"/>
        <end position="135"/>
    </location>
</feature>
<comment type="similarity">
    <text evidence="3 7">Belongs to the PRA1 family.</text>
</comment>
<proteinExistence type="inferred from homology"/>
<dbReference type="PANTHER" id="PTHR19317">
    <property type="entry name" value="PRENYLATED RAB ACCEPTOR 1-RELATED"/>
    <property type="match status" value="1"/>
</dbReference>
<reference evidence="8 10" key="1">
    <citation type="journal article" date="2012" name="Nature">
        <title>Repeated polyploidization of Gossypium genomes and the evolution of spinnable cotton fibres.</title>
        <authorList>
            <person name="Paterson A.H."/>
            <person name="Wendel J.F."/>
            <person name="Gundlach H."/>
            <person name="Guo H."/>
            <person name="Jenkins J."/>
            <person name="Jin D."/>
            <person name="Llewellyn D."/>
            <person name="Showmaker K.C."/>
            <person name="Shu S."/>
            <person name="Udall J."/>
            <person name="Yoo M.J."/>
            <person name="Byers R."/>
            <person name="Chen W."/>
            <person name="Doron-Faigenboim A."/>
            <person name="Duke M.V."/>
            <person name="Gong L."/>
            <person name="Grimwood J."/>
            <person name="Grover C."/>
            <person name="Grupp K."/>
            <person name="Hu G."/>
            <person name="Lee T.H."/>
            <person name="Li J."/>
            <person name="Lin L."/>
            <person name="Liu T."/>
            <person name="Marler B.S."/>
            <person name="Page J.T."/>
            <person name="Roberts A.W."/>
            <person name="Romanel E."/>
            <person name="Sanders W.S."/>
            <person name="Szadkowski E."/>
            <person name="Tan X."/>
            <person name="Tang H."/>
            <person name="Xu C."/>
            <person name="Wang J."/>
            <person name="Wang Z."/>
            <person name="Zhang D."/>
            <person name="Zhang L."/>
            <person name="Ashrafi H."/>
            <person name="Bedon F."/>
            <person name="Bowers J.E."/>
            <person name="Brubaker C.L."/>
            <person name="Chee P.W."/>
            <person name="Das S."/>
            <person name="Gingle A.R."/>
            <person name="Haigler C.H."/>
            <person name="Harker D."/>
            <person name="Hoffmann L.V."/>
            <person name="Hovav R."/>
            <person name="Jones D.C."/>
            <person name="Lemke C."/>
            <person name="Mansoor S."/>
            <person name="ur Rahman M."/>
            <person name="Rainville L.N."/>
            <person name="Rambani A."/>
            <person name="Reddy U.K."/>
            <person name="Rong J.K."/>
            <person name="Saranga Y."/>
            <person name="Scheffler B.E."/>
            <person name="Scheffler J.A."/>
            <person name="Stelly D.M."/>
            <person name="Triplett B.A."/>
            <person name="Van Deynze A."/>
            <person name="Vaslin M.F."/>
            <person name="Waghmare V.N."/>
            <person name="Walford S.A."/>
            <person name="Wright R.J."/>
            <person name="Zaki E.A."/>
            <person name="Zhang T."/>
            <person name="Dennis E.S."/>
            <person name="Mayer K.F."/>
            <person name="Peterson D.G."/>
            <person name="Rokhsar D.S."/>
            <person name="Wang X."/>
            <person name="Schmutz J."/>
        </authorList>
    </citation>
    <scope>NUCLEOTIDE SEQUENCE [LARGE SCALE GENOMIC DNA]</scope>
</reference>
<dbReference type="EMBL" id="CM001743">
    <property type="protein sequence ID" value="KJB27196.1"/>
    <property type="molecule type" value="Genomic_DNA"/>
</dbReference>
<reference evidence="9" key="3">
    <citation type="submission" date="2020-04" db="EMBL/GenBank/DDBJ databases">
        <authorList>
            <person name="Grover C.E."/>
            <person name="Arick M.A. II"/>
            <person name="Thrash A."/>
            <person name="Conover J.L."/>
            <person name="Sanders W.S."/>
            <person name="Peterson D.G."/>
            <person name="Scheffler J.A."/>
            <person name="Scheffler B.E."/>
            <person name="Wendel J.F."/>
        </authorList>
    </citation>
    <scope>NUCLEOTIDE SEQUENCE</scope>
    <source>
        <strain evidence="9">8</strain>
        <tissue evidence="9">Leaf</tissue>
    </source>
</reference>
<evidence type="ECO:0000256" key="2">
    <source>
        <dbReference type="ARBA" id="ARBA00004127"/>
    </source>
</evidence>
<dbReference type="Pfam" id="PF03208">
    <property type="entry name" value="PRA1"/>
    <property type="match status" value="1"/>
</dbReference>
<evidence type="ECO:0000256" key="7">
    <source>
        <dbReference type="RuleBase" id="RU363107"/>
    </source>
</evidence>
<dbReference type="GO" id="GO:0016020">
    <property type="term" value="C:membrane"/>
    <property type="evidence" value="ECO:0007669"/>
    <property type="project" value="UniProtKB-SubCell"/>
</dbReference>